<sequence length="165" mass="18286">MGENSIRTLMVYYSFEGNIEYVATKVKEYLGADIERLIPDTEPPRKGLGKFLAGGHSALFNKLPNLESLKYNVSDYDQLIIASPVWAGTYTPSIGAFLRDNKIQGKRIYLIASSASGNAEKMLLKLEDALIGNNVVETLSLQNPLKNTADTDSQIQNFCHRISNL</sequence>
<dbReference type="PANTHER" id="PTHR39201:SF1">
    <property type="entry name" value="FLAVODOXIN-LIKE DOMAIN-CONTAINING PROTEIN"/>
    <property type="match status" value="1"/>
</dbReference>
<dbReference type="GO" id="GO:0010181">
    <property type="term" value="F:FMN binding"/>
    <property type="evidence" value="ECO:0007669"/>
    <property type="project" value="InterPro"/>
</dbReference>
<dbReference type="Pfam" id="PF12682">
    <property type="entry name" value="Flavodoxin_4"/>
    <property type="match status" value="1"/>
</dbReference>
<dbReference type="SUPFAM" id="SSF52218">
    <property type="entry name" value="Flavoproteins"/>
    <property type="match status" value="1"/>
</dbReference>
<protein>
    <submittedName>
        <fullName evidence="2">Flavodoxin</fullName>
    </submittedName>
</protein>
<feature type="domain" description="Flavodoxin-like" evidence="1">
    <location>
        <begin position="8"/>
        <end position="137"/>
    </location>
</feature>
<dbReference type="GO" id="GO:0016651">
    <property type="term" value="F:oxidoreductase activity, acting on NAD(P)H"/>
    <property type="evidence" value="ECO:0007669"/>
    <property type="project" value="UniProtKB-ARBA"/>
</dbReference>
<keyword evidence="3" id="KW-1185">Reference proteome</keyword>
<dbReference type="EMBL" id="NXNG01000001">
    <property type="protein sequence ID" value="PWT27665.1"/>
    <property type="molecule type" value="Genomic_DNA"/>
</dbReference>
<dbReference type="Proteomes" id="UP000245488">
    <property type="component" value="Chromosome"/>
</dbReference>
<evidence type="ECO:0000259" key="1">
    <source>
        <dbReference type="Pfam" id="PF12682"/>
    </source>
</evidence>
<name>A0A317G119_BUTFI</name>
<proteinExistence type="predicted"/>
<accession>A0A317G119</accession>
<dbReference type="RefSeq" id="WP_110073064.1">
    <property type="nucleotide sequence ID" value="NZ_CM009896.1"/>
</dbReference>
<dbReference type="InterPro" id="IPR029039">
    <property type="entry name" value="Flavoprotein-like_sf"/>
</dbReference>
<dbReference type="InterPro" id="IPR008254">
    <property type="entry name" value="Flavodoxin/NO_synth"/>
</dbReference>
<dbReference type="PANTHER" id="PTHR39201">
    <property type="entry name" value="EXPORTED PROTEIN-RELATED"/>
    <property type="match status" value="1"/>
</dbReference>
<organism evidence="2 3">
    <name type="scientific">Butyrivibrio fibrisolvens</name>
    <dbReference type="NCBI Taxonomy" id="831"/>
    <lineage>
        <taxon>Bacteria</taxon>
        <taxon>Bacillati</taxon>
        <taxon>Bacillota</taxon>
        <taxon>Clostridia</taxon>
        <taxon>Lachnospirales</taxon>
        <taxon>Lachnospiraceae</taxon>
        <taxon>Butyrivibrio</taxon>
    </lineage>
</organism>
<dbReference type="AlphaFoldDB" id="A0A317G119"/>
<evidence type="ECO:0000313" key="3">
    <source>
        <dbReference type="Proteomes" id="UP000245488"/>
    </source>
</evidence>
<reference evidence="2 3" key="1">
    <citation type="submission" date="2017-09" db="EMBL/GenBank/DDBJ databases">
        <title>High-quality draft genome sequence of Butyrivibrio fibrisolvens INBov1, isolated from cow rumen.</title>
        <authorList>
            <person name="Rodriguez Hernaez J."/>
            <person name="Rivarola M."/>
            <person name="Paniego N."/>
            <person name="Cravero S."/>
            <person name="Ceron Cucchi M."/>
            <person name="Martinez M.C."/>
        </authorList>
    </citation>
    <scope>NUCLEOTIDE SEQUENCE [LARGE SCALE GENOMIC DNA]</scope>
    <source>
        <strain evidence="2 3">INBov1</strain>
    </source>
</reference>
<gene>
    <name evidence="2" type="ORF">CPT75_11440</name>
</gene>
<evidence type="ECO:0000313" key="2">
    <source>
        <dbReference type="EMBL" id="PWT27665.1"/>
    </source>
</evidence>
<dbReference type="Gene3D" id="3.40.50.360">
    <property type="match status" value="1"/>
</dbReference>
<comment type="caution">
    <text evidence="2">The sequence shown here is derived from an EMBL/GenBank/DDBJ whole genome shotgun (WGS) entry which is preliminary data.</text>
</comment>